<accession>A0ABN8YCF4</accession>
<feature type="compositionally biased region" description="Polar residues" evidence="1">
    <location>
        <begin position="1"/>
        <end position="10"/>
    </location>
</feature>
<dbReference type="EMBL" id="OX459955">
    <property type="protein sequence ID" value="CAI9159232.1"/>
    <property type="molecule type" value="Genomic_DNA"/>
</dbReference>
<proteinExistence type="predicted"/>
<organism evidence="2 3">
    <name type="scientific">Rangifer tarandus platyrhynchus</name>
    <name type="common">Svalbard reindeer</name>
    <dbReference type="NCBI Taxonomy" id="3082113"/>
    <lineage>
        <taxon>Eukaryota</taxon>
        <taxon>Metazoa</taxon>
        <taxon>Chordata</taxon>
        <taxon>Craniata</taxon>
        <taxon>Vertebrata</taxon>
        <taxon>Euteleostomi</taxon>
        <taxon>Mammalia</taxon>
        <taxon>Eutheria</taxon>
        <taxon>Laurasiatheria</taxon>
        <taxon>Artiodactyla</taxon>
        <taxon>Ruminantia</taxon>
        <taxon>Pecora</taxon>
        <taxon>Cervidae</taxon>
        <taxon>Odocoileinae</taxon>
        <taxon>Rangifer</taxon>
    </lineage>
</organism>
<sequence>MHVAARSSSWRLGPDSSKRKSKGVSGEAAWREGLCGGDVCDVDRRRGETGETQAPVCPTLGQGVAGRSRQGERREHPGSIPLGSQVSLGTREKRPESLPGKRQRVAAVEDERGAMGEPQLAAGEPRGDSAQEAREVGQSPGGRLGSASRQGLGGVQGAPGVSQVPAPQLSGDSAEETGEVCQGPGAPGGLRSASRRPLRGVQGGDDMAASGGSAGSGPQSRGYSSEETGEVCQVPGAPGRLRSASRRPLRGVQGGDEMASGGSAGSGPQSRGYSSEETGEVCQVPGAPCGLPSASRRPL</sequence>
<evidence type="ECO:0000313" key="3">
    <source>
        <dbReference type="Proteomes" id="UP001176941"/>
    </source>
</evidence>
<feature type="compositionally biased region" description="Low complexity" evidence="1">
    <location>
        <begin position="255"/>
        <end position="272"/>
    </location>
</feature>
<reference evidence="2" key="1">
    <citation type="submission" date="2023-04" db="EMBL/GenBank/DDBJ databases">
        <authorList>
            <consortium name="ELIXIR-Norway"/>
        </authorList>
    </citation>
    <scope>NUCLEOTIDE SEQUENCE [LARGE SCALE GENOMIC DNA]</scope>
</reference>
<dbReference type="Proteomes" id="UP001176941">
    <property type="component" value="Chromosome 19"/>
</dbReference>
<feature type="region of interest" description="Disordered" evidence="1">
    <location>
        <begin position="1"/>
        <end position="299"/>
    </location>
</feature>
<feature type="compositionally biased region" description="Basic and acidic residues" evidence="1">
    <location>
        <begin position="125"/>
        <end position="135"/>
    </location>
</feature>
<protein>
    <submittedName>
        <fullName evidence="2">Uncharacterized protein</fullName>
    </submittedName>
</protein>
<evidence type="ECO:0000313" key="2">
    <source>
        <dbReference type="EMBL" id="CAI9159232.1"/>
    </source>
</evidence>
<name>A0ABN8YCF4_RANTA</name>
<keyword evidence="3" id="KW-1185">Reference proteome</keyword>
<evidence type="ECO:0000256" key="1">
    <source>
        <dbReference type="SAM" id="MobiDB-lite"/>
    </source>
</evidence>
<gene>
    <name evidence="2" type="ORF">MRATA1EN1_LOCUS8194</name>
</gene>